<gene>
    <name evidence="3" type="ORF">TGAMA5MH_05771</name>
</gene>
<feature type="compositionally biased region" description="Acidic residues" evidence="1">
    <location>
        <begin position="110"/>
        <end position="130"/>
    </location>
</feature>
<evidence type="ECO:0000313" key="3">
    <source>
        <dbReference type="EMBL" id="PNP42090.1"/>
    </source>
</evidence>
<dbReference type="EMBL" id="MTYH01000051">
    <property type="protein sequence ID" value="PNP42090.1"/>
    <property type="molecule type" value="Genomic_DNA"/>
</dbReference>
<evidence type="ECO:0000256" key="1">
    <source>
        <dbReference type="SAM" id="MobiDB-lite"/>
    </source>
</evidence>
<dbReference type="InterPro" id="IPR057684">
    <property type="entry name" value="DUF7924"/>
</dbReference>
<accession>A0A2K0T997</accession>
<proteinExistence type="predicted"/>
<dbReference type="PANTHER" id="PTHR42470">
    <property type="entry name" value="VAST DOMAIN-CONTAINING PROTEIN"/>
    <property type="match status" value="1"/>
</dbReference>
<protein>
    <recommendedName>
        <fullName evidence="2">DUF7924 domain-containing protein</fullName>
    </recommendedName>
</protein>
<evidence type="ECO:0000313" key="4">
    <source>
        <dbReference type="Proteomes" id="UP000236546"/>
    </source>
</evidence>
<feature type="region of interest" description="Disordered" evidence="1">
    <location>
        <begin position="98"/>
        <end position="131"/>
    </location>
</feature>
<organism evidence="3 4">
    <name type="scientific">Trichoderma gamsii</name>
    <dbReference type="NCBI Taxonomy" id="398673"/>
    <lineage>
        <taxon>Eukaryota</taxon>
        <taxon>Fungi</taxon>
        <taxon>Dikarya</taxon>
        <taxon>Ascomycota</taxon>
        <taxon>Pezizomycotina</taxon>
        <taxon>Sordariomycetes</taxon>
        <taxon>Hypocreomycetidae</taxon>
        <taxon>Hypocreales</taxon>
        <taxon>Hypocreaceae</taxon>
        <taxon>Trichoderma</taxon>
    </lineage>
</organism>
<dbReference type="Pfam" id="PF25545">
    <property type="entry name" value="DUF7924"/>
    <property type="match status" value="1"/>
</dbReference>
<dbReference type="Proteomes" id="UP000236546">
    <property type="component" value="Unassembled WGS sequence"/>
</dbReference>
<comment type="caution">
    <text evidence="3">The sequence shown here is derived from an EMBL/GenBank/DDBJ whole genome shotgun (WGS) entry which is preliminary data.</text>
</comment>
<dbReference type="PANTHER" id="PTHR42470:SF2">
    <property type="match status" value="1"/>
</dbReference>
<feature type="region of interest" description="Disordered" evidence="1">
    <location>
        <begin position="1"/>
        <end position="54"/>
    </location>
</feature>
<dbReference type="AlphaFoldDB" id="A0A2K0T997"/>
<feature type="compositionally biased region" description="Basic and acidic residues" evidence="1">
    <location>
        <begin position="98"/>
        <end position="109"/>
    </location>
</feature>
<evidence type="ECO:0000259" key="2">
    <source>
        <dbReference type="Pfam" id="PF25545"/>
    </source>
</evidence>
<dbReference type="OrthoDB" id="5132737at2759"/>
<feature type="compositionally biased region" description="Low complexity" evidence="1">
    <location>
        <begin position="1"/>
        <end position="10"/>
    </location>
</feature>
<reference evidence="3 4" key="1">
    <citation type="submission" date="2017-02" db="EMBL/GenBank/DDBJ databases">
        <title>Genomes of Trichoderma spp. with biocontrol activity.</title>
        <authorList>
            <person name="Gardiner D."/>
            <person name="Kazan K."/>
            <person name="Vos C."/>
            <person name="Harvey P."/>
        </authorList>
    </citation>
    <scope>NUCLEOTIDE SEQUENCE [LARGE SCALE GENOMIC DNA]</scope>
    <source>
        <strain evidence="3 4">A5MH</strain>
    </source>
</reference>
<name>A0A2K0T997_9HYPO</name>
<sequence>MEQARAARAAQEVHDFPENPGQKRAIQDTGTKIPNYGSIAKRKRDPELSDGNALAESPVAFWAREGFWPPRYKRRGRQHILAQEYPTEPMVLSNPMEGQEHALDSKDVGNTEDLEDPDGLEDAEDEEDAESNCWAHEEKFALYEKLDWKLDKERSFICDSILGADPKITELCQKWLEEPQQLPDGLEPGVDFFESLEQDKTELEAAQLFSSYMMPYEGVQILSTSFYRGWNNSVPLTEMRPQPDLTVGFALCEFTQDQLKRLLPFIGRDATNYRSFFMATDKICFPFLTYELDDISLDNAELLNAHNMTLAVRGVVELFRLVNRQHELHRQILAFSLSHDCTSVRIYGHYAEVKGKLTTYYHHPIHSYRFEHEEEEGKWAAHRFVKNIYEKWVPDHYERICSAINQLPMLASDPEAIFNHKWDPMSQLPDALAHLETE</sequence>
<feature type="domain" description="DUF7924" evidence="2">
    <location>
        <begin position="218"/>
        <end position="404"/>
    </location>
</feature>